<accession>A0A0J6CDK0</accession>
<dbReference type="RefSeq" id="WP_043211572.1">
    <property type="nucleotide sequence ID" value="NZ_CAJGUP010000122.1"/>
</dbReference>
<comment type="similarity">
    <text evidence="2">Belongs to the bacterial solute-binding protein 8 family.</text>
</comment>
<accession>A0A0M7BZM6</accession>
<dbReference type="GO" id="GO:1901678">
    <property type="term" value="P:iron coordination entity transport"/>
    <property type="evidence" value="ECO:0007669"/>
    <property type="project" value="UniProtKB-ARBA"/>
</dbReference>
<dbReference type="EMBL" id="CP016440">
    <property type="protein sequence ID" value="ANY16555.1"/>
    <property type="molecule type" value="Genomic_DNA"/>
</dbReference>
<dbReference type="GO" id="GO:0030288">
    <property type="term" value="C:outer membrane-bounded periplasmic space"/>
    <property type="evidence" value="ECO:0007669"/>
    <property type="project" value="TreeGrafter"/>
</dbReference>
<reference evidence="9 10" key="1">
    <citation type="submission" date="2015-09" db="EMBL/GenBank/DDBJ databases">
        <authorList>
            <person name="Jackson K.R."/>
            <person name="Lunt B.L."/>
            <person name="Fisher J.N.B."/>
            <person name="Gardner A.V."/>
            <person name="Bailey M.E."/>
            <person name="Deus L.M."/>
            <person name="Earl A.S."/>
            <person name="Gibby P.D."/>
            <person name="Hartmann K.A."/>
            <person name="Liu J.E."/>
            <person name="Manci A.M."/>
            <person name="Nielsen D.A."/>
            <person name="Solomon M.B."/>
            <person name="Breakwell D.P."/>
            <person name="Burnett S.H."/>
            <person name="Grose J.H."/>
        </authorList>
    </citation>
    <scope>NUCLEOTIDE SEQUENCE [LARGE SCALE GENOMIC DNA]</scope>
    <source>
        <strain evidence="9 10">2789STDY5608636</strain>
    </source>
</reference>
<dbReference type="AlphaFoldDB" id="A0A0J6CDK0"/>
<keyword evidence="4" id="KW-0406">Ion transport</keyword>
<reference evidence="8 11" key="2">
    <citation type="submission" date="2016-07" db="EMBL/GenBank/DDBJ databases">
        <title>Complete genome sequences of Bordetella pseudohinzii.</title>
        <authorList>
            <person name="Spilker T."/>
            <person name="Darrah R."/>
            <person name="LiPuma J.J."/>
        </authorList>
    </citation>
    <scope>NUCLEOTIDE SEQUENCE [LARGE SCALE GENOMIC DNA]</scope>
    <source>
        <strain evidence="8 11">HI4681</strain>
    </source>
</reference>
<dbReference type="EMBL" id="CYTV01000001">
    <property type="protein sequence ID" value="CUI32858.1"/>
    <property type="molecule type" value="Genomic_DNA"/>
</dbReference>
<dbReference type="PANTHER" id="PTHR30532:SF28">
    <property type="entry name" value="PETROBACTIN-BINDING PROTEIN YCLQ"/>
    <property type="match status" value="1"/>
</dbReference>
<dbReference type="Proteomes" id="UP000092950">
    <property type="component" value="Chromosome"/>
</dbReference>
<dbReference type="PROSITE" id="PS51257">
    <property type="entry name" value="PROKAR_LIPOPROTEIN"/>
    <property type="match status" value="1"/>
</dbReference>
<keyword evidence="4" id="KW-0410">Iron transport</keyword>
<dbReference type="InterPro" id="IPR033870">
    <property type="entry name" value="FatB"/>
</dbReference>
<evidence type="ECO:0000313" key="11">
    <source>
        <dbReference type="Proteomes" id="UP000092950"/>
    </source>
</evidence>
<evidence type="ECO:0000256" key="3">
    <source>
        <dbReference type="ARBA" id="ARBA00022448"/>
    </source>
</evidence>
<dbReference type="PANTHER" id="PTHR30532">
    <property type="entry name" value="IRON III DICITRATE-BINDING PERIPLASMIC PROTEIN"/>
    <property type="match status" value="1"/>
</dbReference>
<dbReference type="PROSITE" id="PS50983">
    <property type="entry name" value="FE_B12_PBP"/>
    <property type="match status" value="1"/>
</dbReference>
<evidence type="ECO:0000256" key="2">
    <source>
        <dbReference type="ARBA" id="ARBA00008814"/>
    </source>
</evidence>
<gene>
    <name evidence="9" type="primary">yclQ</name>
    <name evidence="8" type="ORF">BBN53_12005</name>
    <name evidence="9" type="ORF">ERS370011_00158</name>
</gene>
<keyword evidence="5 6" id="KW-0732">Signal</keyword>
<organism evidence="9 10">
    <name type="scientific">Bordetella pseudohinzii</name>
    <dbReference type="NCBI Taxonomy" id="1331258"/>
    <lineage>
        <taxon>Bacteria</taxon>
        <taxon>Pseudomonadati</taxon>
        <taxon>Pseudomonadota</taxon>
        <taxon>Betaproteobacteria</taxon>
        <taxon>Burkholderiales</taxon>
        <taxon>Alcaligenaceae</taxon>
        <taxon>Bordetella</taxon>
    </lineage>
</organism>
<feature type="domain" description="Fe/B12 periplasmic-binding" evidence="7">
    <location>
        <begin position="70"/>
        <end position="334"/>
    </location>
</feature>
<evidence type="ECO:0000256" key="6">
    <source>
        <dbReference type="SAM" id="SignalP"/>
    </source>
</evidence>
<dbReference type="Pfam" id="PF01497">
    <property type="entry name" value="Peripla_BP_2"/>
    <property type="match status" value="1"/>
</dbReference>
<evidence type="ECO:0000259" key="7">
    <source>
        <dbReference type="PROSITE" id="PS50983"/>
    </source>
</evidence>
<dbReference type="InterPro" id="IPR002491">
    <property type="entry name" value="ABC_transptr_periplasmic_BD"/>
</dbReference>
<feature type="chain" id="PRO_5005268859" evidence="6">
    <location>
        <begin position="24"/>
        <end position="334"/>
    </location>
</feature>
<keyword evidence="3" id="KW-0813">Transport</keyword>
<sequence>MKSNRSRYRWAAALLLVSLTALQGCDGKAGKSAQTEAKAVAAQEHAVSDSNVITVQHELGTTVLKARPKRVVPYDMSVLDSLDQLGIPIVGMPKDYVPQFLSKYQENPAIQDVGGVLQPNLEQLHAVKPDLVLISPLEAGSYQELSQIAPTIYFDVDYMNQHGDYIGGVKKQLMTLGHVFGVEDQARKKIHEIEAKVEDARAVIKGRPEKALIVMHNNGAFTAFGVQSRYGFIFDTLGVKPASQHIEPGLHGQPISNEFIHDADPDIIYVVDRTAAHDRKPVDPKALDNPLLRQTKAWKTGHVVFVNPDVWYLTGAGVTSLEMLIDEVLKGYTG</sequence>
<evidence type="ECO:0000256" key="4">
    <source>
        <dbReference type="ARBA" id="ARBA00022496"/>
    </source>
</evidence>
<dbReference type="Proteomes" id="UP000053096">
    <property type="component" value="Unassembled WGS sequence"/>
</dbReference>
<evidence type="ECO:0000313" key="9">
    <source>
        <dbReference type="EMBL" id="CUI32858.1"/>
    </source>
</evidence>
<proteinExistence type="inferred from homology"/>
<dbReference type="OrthoDB" id="63946at2"/>
<dbReference type="SUPFAM" id="SSF53807">
    <property type="entry name" value="Helical backbone' metal receptor"/>
    <property type="match status" value="1"/>
</dbReference>
<dbReference type="KEGG" id="bpdz:BBN53_12005"/>
<dbReference type="CDD" id="cd01140">
    <property type="entry name" value="FatB"/>
    <property type="match status" value="1"/>
</dbReference>
<comment type="subcellular location">
    <subcellularLocation>
        <location evidence="1">Cell envelope</location>
    </subcellularLocation>
</comment>
<evidence type="ECO:0000256" key="1">
    <source>
        <dbReference type="ARBA" id="ARBA00004196"/>
    </source>
</evidence>
<dbReference type="Gene3D" id="3.40.50.1980">
    <property type="entry name" value="Nitrogenase molybdenum iron protein domain"/>
    <property type="match status" value="2"/>
</dbReference>
<evidence type="ECO:0000313" key="8">
    <source>
        <dbReference type="EMBL" id="ANY16555.1"/>
    </source>
</evidence>
<protein>
    <submittedName>
        <fullName evidence="8">Ferric anguibactin-binding protein</fullName>
    </submittedName>
    <submittedName>
        <fullName evidence="9">Uncharacterized ABC transporter solute-binding protein yclQ</fullName>
    </submittedName>
</protein>
<keyword evidence="4" id="KW-0408">Iron</keyword>
<keyword evidence="11" id="KW-1185">Reference proteome</keyword>
<dbReference type="InterPro" id="IPR051313">
    <property type="entry name" value="Bact_iron-sidero_bind"/>
</dbReference>
<evidence type="ECO:0000256" key="5">
    <source>
        <dbReference type="ARBA" id="ARBA00022729"/>
    </source>
</evidence>
<name>A0A0J6CDK0_9BORD</name>
<feature type="signal peptide" evidence="6">
    <location>
        <begin position="1"/>
        <end position="23"/>
    </location>
</feature>
<evidence type="ECO:0000313" key="10">
    <source>
        <dbReference type="Proteomes" id="UP000053096"/>
    </source>
</evidence>